<evidence type="ECO:0000313" key="1">
    <source>
        <dbReference type="EMBL" id="OJG35614.1"/>
    </source>
</evidence>
<dbReference type="AlphaFoldDB" id="A0A1L8SUU8"/>
<evidence type="ECO:0008006" key="3">
    <source>
        <dbReference type="Google" id="ProtNLM"/>
    </source>
</evidence>
<reference evidence="1 2" key="1">
    <citation type="submission" date="2014-12" db="EMBL/GenBank/DDBJ databases">
        <title>Draft genome sequences of 29 type strains of Enterococci.</title>
        <authorList>
            <person name="Zhong Z."/>
            <person name="Sun Z."/>
            <person name="Liu W."/>
            <person name="Zhang W."/>
            <person name="Zhang H."/>
        </authorList>
    </citation>
    <scope>NUCLEOTIDE SEQUENCE [LARGE SCALE GENOMIC DNA]</scope>
    <source>
        <strain evidence="1 2">DSM 22802</strain>
    </source>
</reference>
<dbReference type="Proteomes" id="UP000183700">
    <property type="component" value="Unassembled WGS sequence"/>
</dbReference>
<keyword evidence="2" id="KW-1185">Reference proteome</keyword>
<proteinExistence type="predicted"/>
<dbReference type="STRING" id="319970.RV00_GL002368"/>
<comment type="caution">
    <text evidence="1">The sequence shown here is derived from an EMBL/GenBank/DDBJ whole genome shotgun (WGS) entry which is preliminary data.</text>
</comment>
<evidence type="ECO:0000313" key="2">
    <source>
        <dbReference type="Proteomes" id="UP000183700"/>
    </source>
</evidence>
<sequence>MGLFKGLLFGAGLGTLGGLLLAPRKGIETREKIIINTRELVELTDELNDNLTDFRDSLATLKGTFDTLVPAFKSGVEKDVEEFRFQAEPRIQQIQAQIEKINQALPQQGESQKVIKKGRFALERPNSAAEEK</sequence>
<gene>
    <name evidence="1" type="ORF">RV00_GL002368</name>
</gene>
<name>A0A1L8SUU8_9ENTE</name>
<dbReference type="OrthoDB" id="2139646at2"/>
<dbReference type="RefSeq" id="WP_071862176.1">
    <property type="nucleotide sequence ID" value="NZ_CAURXW010000028.1"/>
</dbReference>
<organism evidence="1 2">
    <name type="scientific">Enterococcus devriesei</name>
    <dbReference type="NCBI Taxonomy" id="319970"/>
    <lineage>
        <taxon>Bacteria</taxon>
        <taxon>Bacillati</taxon>
        <taxon>Bacillota</taxon>
        <taxon>Bacilli</taxon>
        <taxon>Lactobacillales</taxon>
        <taxon>Enterococcaceae</taxon>
        <taxon>Enterococcus</taxon>
    </lineage>
</organism>
<accession>A0A1L8SUU8</accession>
<protein>
    <recommendedName>
        <fullName evidence="3">Gas vesicle protein</fullName>
    </recommendedName>
</protein>
<dbReference type="EMBL" id="JXKM01000005">
    <property type="protein sequence ID" value="OJG35614.1"/>
    <property type="molecule type" value="Genomic_DNA"/>
</dbReference>